<dbReference type="PANTHER" id="PTHR30204:SF58">
    <property type="entry name" value="HTH-TYPE TRANSCRIPTIONAL REGULATOR YFMP"/>
    <property type="match status" value="1"/>
</dbReference>
<dbReference type="GO" id="GO:0003677">
    <property type="term" value="F:DNA binding"/>
    <property type="evidence" value="ECO:0007669"/>
    <property type="project" value="UniProtKB-KW"/>
</dbReference>
<protein>
    <submittedName>
        <fullName evidence="3">MerR family transcriptional regulator</fullName>
    </submittedName>
</protein>
<dbReference type="InterPro" id="IPR009061">
    <property type="entry name" value="DNA-bd_dom_put_sf"/>
</dbReference>
<reference evidence="3 4" key="1">
    <citation type="submission" date="2020-02" db="EMBL/GenBank/DDBJ databases">
        <title>Comparative genomics of sulfur disproportionating microorganisms.</title>
        <authorList>
            <person name="Ward L.M."/>
            <person name="Bertran E."/>
            <person name="Johnston D.T."/>
        </authorList>
    </citation>
    <scope>NUCLEOTIDE SEQUENCE [LARGE SCALE GENOMIC DNA]</scope>
    <source>
        <strain evidence="3 4">DSM 100025</strain>
    </source>
</reference>
<dbReference type="Gene3D" id="1.10.1660.10">
    <property type="match status" value="1"/>
</dbReference>
<dbReference type="Proteomes" id="UP000469346">
    <property type="component" value="Unassembled WGS sequence"/>
</dbReference>
<dbReference type="SUPFAM" id="SSF46955">
    <property type="entry name" value="Putative DNA-binding domain"/>
    <property type="match status" value="1"/>
</dbReference>
<keyword evidence="4" id="KW-1185">Reference proteome</keyword>
<evidence type="ECO:0000313" key="4">
    <source>
        <dbReference type="Proteomes" id="UP000469346"/>
    </source>
</evidence>
<dbReference type="InterPro" id="IPR000551">
    <property type="entry name" value="MerR-type_HTH_dom"/>
</dbReference>
<sequence length="111" mass="12683">MPEVPGVDPARPLFAIGTAADMLEVHPRTLRIYEAEGLVKPVRRGQRRIYSLDDLQWITCLRAMIHDQGISIAGLRQLLRYAPCWNIRNCPPEKRKDCSAWKAAERAREGM</sequence>
<evidence type="ECO:0000313" key="3">
    <source>
        <dbReference type="EMBL" id="NDY42558.1"/>
    </source>
</evidence>
<evidence type="ECO:0000259" key="2">
    <source>
        <dbReference type="PROSITE" id="PS50937"/>
    </source>
</evidence>
<dbReference type="SMART" id="SM00422">
    <property type="entry name" value="HTH_MERR"/>
    <property type="match status" value="1"/>
</dbReference>
<dbReference type="GO" id="GO:0003700">
    <property type="term" value="F:DNA-binding transcription factor activity"/>
    <property type="evidence" value="ECO:0007669"/>
    <property type="project" value="InterPro"/>
</dbReference>
<feature type="domain" description="HTH merR-type" evidence="2">
    <location>
        <begin position="13"/>
        <end position="81"/>
    </location>
</feature>
<dbReference type="InterPro" id="IPR047057">
    <property type="entry name" value="MerR_fam"/>
</dbReference>
<comment type="caution">
    <text evidence="3">The sequence shown here is derived from an EMBL/GenBank/DDBJ whole genome shotgun (WGS) entry which is preliminary data.</text>
</comment>
<name>A0A6N9TND5_DISTH</name>
<accession>A0A6N9TND5</accession>
<dbReference type="PROSITE" id="PS00552">
    <property type="entry name" value="HTH_MERR_1"/>
    <property type="match status" value="1"/>
</dbReference>
<dbReference type="AlphaFoldDB" id="A0A6N9TND5"/>
<dbReference type="PANTHER" id="PTHR30204">
    <property type="entry name" value="REDOX-CYCLING DRUG-SENSING TRANSCRIPTIONAL ACTIVATOR SOXR"/>
    <property type="match status" value="1"/>
</dbReference>
<organism evidence="3 4">
    <name type="scientific">Dissulfurirhabdus thermomarina</name>
    <dbReference type="NCBI Taxonomy" id="1765737"/>
    <lineage>
        <taxon>Bacteria</taxon>
        <taxon>Deltaproteobacteria</taxon>
        <taxon>Dissulfurirhabdaceae</taxon>
        <taxon>Dissulfurirhabdus</taxon>
    </lineage>
</organism>
<gene>
    <name evidence="3" type="ORF">G3N55_06845</name>
</gene>
<evidence type="ECO:0000256" key="1">
    <source>
        <dbReference type="ARBA" id="ARBA00023125"/>
    </source>
</evidence>
<keyword evidence="1" id="KW-0238">DNA-binding</keyword>
<dbReference type="Pfam" id="PF13411">
    <property type="entry name" value="MerR_1"/>
    <property type="match status" value="1"/>
</dbReference>
<proteinExistence type="predicted"/>
<dbReference type="PROSITE" id="PS50937">
    <property type="entry name" value="HTH_MERR_2"/>
    <property type="match status" value="1"/>
</dbReference>
<dbReference type="EMBL" id="JAAGRR010000065">
    <property type="protein sequence ID" value="NDY42558.1"/>
    <property type="molecule type" value="Genomic_DNA"/>
</dbReference>